<keyword evidence="2" id="KW-1185">Reference proteome</keyword>
<reference evidence="1" key="1">
    <citation type="submission" date="2022-06" db="EMBL/GenBank/DDBJ databases">
        <title>The First Complete Genome of the Simian Malaria Parasite Plasmodium brasilianum.</title>
        <authorList>
            <person name="Bajic M."/>
            <person name="Ravishankar S."/>
        </authorList>
    </citation>
    <scope>NUCLEOTIDE SEQUENCE</scope>
    <source>
        <strain evidence="1">Bolivian I</strain>
    </source>
</reference>
<accession>A0ACB9Y4P9</accession>
<dbReference type="Proteomes" id="UP001056978">
    <property type="component" value="Chromosome 13"/>
</dbReference>
<evidence type="ECO:0000313" key="2">
    <source>
        <dbReference type="Proteomes" id="UP001056978"/>
    </source>
</evidence>
<evidence type="ECO:0000313" key="1">
    <source>
        <dbReference type="EMBL" id="KAI4835541.1"/>
    </source>
</evidence>
<comment type="caution">
    <text evidence="1">The sequence shown here is derived from an EMBL/GenBank/DDBJ whole genome shotgun (WGS) entry which is preliminary data.</text>
</comment>
<gene>
    <name evidence="1" type="ORF">MKS88_004751</name>
</gene>
<sequence>MRVISAFFFISGTFYIILTPNVIIKYVSAVTPGEHDLVDDGDALELTEENEGICDENDMEYEEEQEQEQEEEEEEEEDDDTFNEHDGELGDPLDNNSLEASLLDGVNDINKPVFKYKHWDDWLRYTKGDGMKVYKTAVDTQKQKWKSEKNNELENFLLYLEGRWMHFNGNIDKNCKTGFLWSTNRWTDKDWITWFKKDGLKFLDGQFQKWLDYNRKQLSFWVMNEWRKWVSERRLYLNDSVWEARQKSGRLKKWYNYINKKEKDNTNKIKVYIDKWEKKTKNKYKKWKKVFAKTWLESKQWNVWQKDVLHSKKEV</sequence>
<proteinExistence type="predicted"/>
<protein>
    <submittedName>
        <fullName evidence="1">Tryptophan-rich protein</fullName>
    </submittedName>
</protein>
<organism evidence="1 2">
    <name type="scientific">Plasmodium brasilianum</name>
    <dbReference type="NCBI Taxonomy" id="5824"/>
    <lineage>
        <taxon>Eukaryota</taxon>
        <taxon>Sar</taxon>
        <taxon>Alveolata</taxon>
        <taxon>Apicomplexa</taxon>
        <taxon>Aconoidasida</taxon>
        <taxon>Haemosporida</taxon>
        <taxon>Plasmodiidae</taxon>
        <taxon>Plasmodium</taxon>
        <taxon>Plasmodium (Plasmodium)</taxon>
    </lineage>
</organism>
<dbReference type="EMBL" id="CM043781">
    <property type="protein sequence ID" value="KAI4835541.1"/>
    <property type="molecule type" value="Genomic_DNA"/>
</dbReference>
<name>A0ACB9Y4P9_PLABR</name>